<comment type="similarity">
    <text evidence="1">Belongs to the eIF-2-beta/eIF-5 family.</text>
</comment>
<dbReference type="SUPFAM" id="SSF48371">
    <property type="entry name" value="ARM repeat"/>
    <property type="match status" value="1"/>
</dbReference>
<dbReference type="Gene3D" id="1.25.40.180">
    <property type="match status" value="1"/>
</dbReference>
<keyword evidence="3" id="KW-0396">Initiation factor</keyword>
<dbReference type="SMART" id="SM00653">
    <property type="entry name" value="eIF2B_5"/>
    <property type="match status" value="1"/>
</dbReference>
<name>A0ABM0GM56_SACKO</name>
<dbReference type="Pfam" id="PF01873">
    <property type="entry name" value="eIF-5_eIF-2B"/>
    <property type="match status" value="1"/>
</dbReference>
<dbReference type="Proteomes" id="UP000694865">
    <property type="component" value="Unplaced"/>
</dbReference>
<feature type="compositionally biased region" description="Basic and acidic residues" evidence="7">
    <location>
        <begin position="167"/>
        <end position="180"/>
    </location>
</feature>
<protein>
    <recommendedName>
        <fullName evidence="2">Eukaryotic translation initiation factor 5</fullName>
    </recommendedName>
</protein>
<feature type="domain" description="W2" evidence="8">
    <location>
        <begin position="240"/>
        <end position="400"/>
    </location>
</feature>
<dbReference type="SUPFAM" id="SSF75689">
    <property type="entry name" value="Zinc-binding domain of translation initiation factor 2 beta"/>
    <property type="match status" value="1"/>
</dbReference>
<evidence type="ECO:0000313" key="10">
    <source>
        <dbReference type="RefSeq" id="XP_002732974.1"/>
    </source>
</evidence>
<dbReference type="InterPro" id="IPR016024">
    <property type="entry name" value="ARM-type_fold"/>
</dbReference>
<feature type="compositionally biased region" description="Acidic residues" evidence="7">
    <location>
        <begin position="436"/>
        <end position="446"/>
    </location>
</feature>
<dbReference type="InterPro" id="IPR002735">
    <property type="entry name" value="Transl_init_fac_IF2/IF5_dom"/>
</dbReference>
<evidence type="ECO:0000256" key="4">
    <source>
        <dbReference type="ARBA" id="ARBA00022741"/>
    </source>
</evidence>
<evidence type="ECO:0000313" key="9">
    <source>
        <dbReference type="Proteomes" id="UP000694865"/>
    </source>
</evidence>
<evidence type="ECO:0000313" key="11">
    <source>
        <dbReference type="RefSeq" id="XP_006814262.1"/>
    </source>
</evidence>
<dbReference type="RefSeq" id="XP_006814263.1">
    <property type="nucleotide sequence ID" value="XM_006814200.1"/>
</dbReference>
<evidence type="ECO:0000313" key="12">
    <source>
        <dbReference type="RefSeq" id="XP_006814263.1"/>
    </source>
</evidence>
<keyword evidence="5" id="KW-0648">Protein biosynthesis</keyword>
<evidence type="ECO:0000256" key="5">
    <source>
        <dbReference type="ARBA" id="ARBA00022917"/>
    </source>
</evidence>
<dbReference type="Pfam" id="PF02020">
    <property type="entry name" value="W2"/>
    <property type="match status" value="1"/>
</dbReference>
<feature type="compositionally biased region" description="Acidic residues" evidence="7">
    <location>
        <begin position="392"/>
        <end position="406"/>
    </location>
</feature>
<dbReference type="InterPro" id="IPR003307">
    <property type="entry name" value="W2_domain"/>
</dbReference>
<reference evidence="10 11" key="1">
    <citation type="submission" date="2025-05" db="UniProtKB">
        <authorList>
            <consortium name="RefSeq"/>
        </authorList>
    </citation>
    <scope>IDENTIFICATION</scope>
    <source>
        <tissue evidence="10 11">Testes</tissue>
    </source>
</reference>
<dbReference type="RefSeq" id="XP_002732974.1">
    <property type="nucleotide sequence ID" value="XM_002732928.2"/>
</dbReference>
<dbReference type="CDD" id="cd11561">
    <property type="entry name" value="W2_eIF5"/>
    <property type="match status" value="1"/>
</dbReference>
<keyword evidence="9" id="KW-1185">Reference proteome</keyword>
<dbReference type="InterPro" id="IPR016189">
    <property type="entry name" value="Transl_init_fac_IF2/IF5_N"/>
</dbReference>
<dbReference type="InterPro" id="IPR045196">
    <property type="entry name" value="IF2/IF5"/>
</dbReference>
<dbReference type="InterPro" id="IPR016190">
    <property type="entry name" value="Transl_init_fac_IF2/IF5_Zn-bd"/>
</dbReference>
<dbReference type="PANTHER" id="PTHR23001">
    <property type="entry name" value="EUKARYOTIC TRANSLATION INITIATION FACTOR"/>
    <property type="match status" value="1"/>
</dbReference>
<keyword evidence="6" id="KW-0342">GTP-binding</keyword>
<dbReference type="RefSeq" id="XP_006814262.1">
    <property type="nucleotide sequence ID" value="XM_006814199.1"/>
</dbReference>
<dbReference type="PROSITE" id="PS51363">
    <property type="entry name" value="W2"/>
    <property type="match status" value="1"/>
</dbReference>
<evidence type="ECO:0000256" key="2">
    <source>
        <dbReference type="ARBA" id="ARBA00018059"/>
    </source>
</evidence>
<gene>
    <name evidence="10 11 12" type="primary">LOC100371557</name>
</gene>
<evidence type="ECO:0000256" key="1">
    <source>
        <dbReference type="ARBA" id="ARBA00010397"/>
    </source>
</evidence>
<evidence type="ECO:0000259" key="8">
    <source>
        <dbReference type="PROSITE" id="PS51363"/>
    </source>
</evidence>
<dbReference type="PANTHER" id="PTHR23001:SF7">
    <property type="entry name" value="EUKARYOTIC TRANSLATION INITIATION FACTOR 5"/>
    <property type="match status" value="1"/>
</dbReference>
<feature type="region of interest" description="Disordered" evidence="7">
    <location>
        <begin position="392"/>
        <end position="446"/>
    </location>
</feature>
<proteinExistence type="inferred from homology"/>
<dbReference type="Gene3D" id="2.20.25.350">
    <property type="match status" value="1"/>
</dbReference>
<keyword evidence="4" id="KW-0547">Nucleotide-binding</keyword>
<evidence type="ECO:0000256" key="6">
    <source>
        <dbReference type="ARBA" id="ARBA00023134"/>
    </source>
</evidence>
<evidence type="ECO:0000256" key="7">
    <source>
        <dbReference type="SAM" id="MobiDB-lite"/>
    </source>
</evidence>
<feature type="region of interest" description="Disordered" evidence="7">
    <location>
        <begin position="143"/>
        <end position="195"/>
    </location>
</feature>
<dbReference type="SMART" id="SM00515">
    <property type="entry name" value="eIF5C"/>
    <property type="match status" value="1"/>
</dbReference>
<dbReference type="SUPFAM" id="SSF100966">
    <property type="entry name" value="Translation initiation factor 2 beta, aIF2beta, N-terminal domain"/>
    <property type="match status" value="1"/>
</dbReference>
<dbReference type="Gene3D" id="3.30.30.170">
    <property type="match status" value="1"/>
</dbReference>
<accession>A0ABM0GM56</accession>
<organism evidence="9 10">
    <name type="scientific">Saccoglossus kowalevskii</name>
    <name type="common">Acorn worm</name>
    <dbReference type="NCBI Taxonomy" id="10224"/>
    <lineage>
        <taxon>Eukaryota</taxon>
        <taxon>Metazoa</taxon>
        <taxon>Hemichordata</taxon>
        <taxon>Enteropneusta</taxon>
        <taxon>Harrimaniidae</taxon>
        <taxon>Saccoglossus</taxon>
    </lineage>
</organism>
<evidence type="ECO:0000256" key="3">
    <source>
        <dbReference type="ARBA" id="ARBA00022540"/>
    </source>
</evidence>
<dbReference type="GeneID" id="100371557"/>
<sequence>MALNVNRNVTDQFYRYKMPRIIAKVEGRGNGIKTVIVNMSEVAKSLDRPPTYPTKYFGCELGAQTTMDGKNDRFVVNGSHDPQKLQDMLDGFIKKFVLCPECDNPETSLVISAKAGTIGQRCIACGYQGPIDMRHRLTTYILKHPPGSEISGSTPSKKEKRNKGKKEKSGKQNGDADRDSPTGCNSPPPQEDGQIEVPAKVTNDGFDDDWSVDTSKQAVARRMEDLTDGAKGLALTDDLEKTQQERVNMFYSYVKNKRDNGQMVGSDKDFLAEAERLEVREKAPLVLVELLFNENMISQIKEYRLHFLRMVHENKKAQKNLLGAFEILVGTVHPDVLLPKIPHILKALYDADFVEEDVLLAWGKKPSKKFVSKEISQQIHEKAAPFIKWLEEADEESSEEEEEEESVQVVYSSHSGDSLKIESVPQKNDVPPPPQLEEDDIDIDDI</sequence>